<sequence length="124" mass="14535">MQNKSPLRTIRPKISTIPREKTEASEQLELYKMVTKRQRILQEMQFMEQRLNLLKEQLGTLDKQIEDTEETIKKLRKSPPTFTQGPPQVKVQRVRKQKTSSAQNVPADNKESKSSSFQTFILEF</sequence>
<evidence type="ECO:0000256" key="1">
    <source>
        <dbReference type="SAM" id="MobiDB-lite"/>
    </source>
</evidence>
<feature type="region of interest" description="Disordered" evidence="1">
    <location>
        <begin position="76"/>
        <end position="118"/>
    </location>
</feature>
<protein>
    <submittedName>
        <fullName evidence="2">Gas vesicle protein</fullName>
    </submittedName>
</protein>
<dbReference type="RefSeq" id="WP_190464725.1">
    <property type="nucleotide sequence ID" value="NZ_JACJPW010000028.1"/>
</dbReference>
<organism evidence="2 3">
    <name type="scientific">Aerosakkonema funiforme FACHB-1375</name>
    <dbReference type="NCBI Taxonomy" id="2949571"/>
    <lineage>
        <taxon>Bacteria</taxon>
        <taxon>Bacillati</taxon>
        <taxon>Cyanobacteriota</taxon>
        <taxon>Cyanophyceae</taxon>
        <taxon>Oscillatoriophycideae</taxon>
        <taxon>Aerosakkonematales</taxon>
        <taxon>Aerosakkonemataceae</taxon>
        <taxon>Aerosakkonema</taxon>
    </lineage>
</organism>
<comment type="caution">
    <text evidence="2">The sequence shown here is derived from an EMBL/GenBank/DDBJ whole genome shotgun (WGS) entry which is preliminary data.</text>
</comment>
<gene>
    <name evidence="2" type="ORF">H6G03_12490</name>
</gene>
<dbReference type="Proteomes" id="UP000641646">
    <property type="component" value="Unassembled WGS sequence"/>
</dbReference>
<name>A0A926ZH86_9CYAN</name>
<evidence type="ECO:0000313" key="3">
    <source>
        <dbReference type="Proteomes" id="UP000641646"/>
    </source>
</evidence>
<accession>A0A926ZH86</accession>
<reference evidence="2" key="1">
    <citation type="journal article" date="2015" name="ISME J.">
        <title>Draft Genome Sequence of Streptomyces incarnatus NRRL8089, which Produces the Nucleoside Antibiotic Sinefungin.</title>
        <authorList>
            <person name="Oshima K."/>
            <person name="Hattori M."/>
            <person name="Shimizu H."/>
            <person name="Fukuda K."/>
            <person name="Nemoto M."/>
            <person name="Inagaki K."/>
            <person name="Tamura T."/>
        </authorList>
    </citation>
    <scope>NUCLEOTIDE SEQUENCE</scope>
    <source>
        <strain evidence="2">FACHB-1375</strain>
    </source>
</reference>
<reference evidence="2" key="2">
    <citation type="submission" date="2020-08" db="EMBL/GenBank/DDBJ databases">
        <authorList>
            <person name="Chen M."/>
            <person name="Teng W."/>
            <person name="Zhao L."/>
            <person name="Hu C."/>
            <person name="Zhou Y."/>
            <person name="Han B."/>
            <person name="Song L."/>
            <person name="Shu W."/>
        </authorList>
    </citation>
    <scope>NUCLEOTIDE SEQUENCE</scope>
    <source>
        <strain evidence="2">FACHB-1375</strain>
    </source>
</reference>
<keyword evidence="3" id="KW-1185">Reference proteome</keyword>
<dbReference type="EMBL" id="JACJPW010000028">
    <property type="protein sequence ID" value="MBD2181912.1"/>
    <property type="molecule type" value="Genomic_DNA"/>
</dbReference>
<evidence type="ECO:0000313" key="2">
    <source>
        <dbReference type="EMBL" id="MBD2181912.1"/>
    </source>
</evidence>
<proteinExistence type="predicted"/>
<dbReference type="AlphaFoldDB" id="A0A926ZH86"/>